<dbReference type="InterPro" id="IPR050810">
    <property type="entry name" value="Bact_Secretion_Sys_Channel"/>
</dbReference>
<dbReference type="HOGENOM" id="CLU_022474_2_0_7"/>
<evidence type="ECO:0000256" key="2">
    <source>
        <dbReference type="ARBA" id="ARBA00022729"/>
    </source>
</evidence>
<proteinExistence type="inferred from homology"/>
<accession>A0A0H3AC74</accession>
<comment type="subcellular location">
    <subcellularLocation>
        <location evidence="1 3 4">Cell outer membrane</location>
    </subcellularLocation>
</comment>
<feature type="compositionally biased region" description="Polar residues" evidence="5">
    <location>
        <begin position="202"/>
        <end position="212"/>
    </location>
</feature>
<comment type="function">
    <text evidence="3">Component of the type III secretion system (T3SS), also called injectisome, which is used to inject bacterial effector proteins into eukaryotic host cells. Forms a ring-shaped multimeric structure with an apparent central pore in the outer membrane.</text>
</comment>
<dbReference type="InterPro" id="IPR005644">
    <property type="entry name" value="NolW-like"/>
</dbReference>
<dbReference type="GO" id="GO:0009279">
    <property type="term" value="C:cell outer membrane"/>
    <property type="evidence" value="ECO:0007669"/>
    <property type="project" value="UniProtKB-SubCell"/>
</dbReference>
<dbReference type="InterPro" id="IPR038591">
    <property type="entry name" value="NolW-like_sf"/>
</dbReference>
<dbReference type="PRINTS" id="PR01337">
    <property type="entry name" value="TYPE3OMGPROT"/>
</dbReference>
<evidence type="ECO:0000259" key="7">
    <source>
        <dbReference type="Pfam" id="PF03958"/>
    </source>
</evidence>
<dbReference type="HAMAP" id="MF_02219">
    <property type="entry name" value="Type_III_secretin"/>
    <property type="match status" value="1"/>
</dbReference>
<dbReference type="NCBIfam" id="TIGR02516">
    <property type="entry name" value="type_III_yscC"/>
    <property type="match status" value="1"/>
</dbReference>
<feature type="region of interest" description="Disordered" evidence="5">
    <location>
        <begin position="202"/>
        <end position="256"/>
    </location>
</feature>
<dbReference type="Pfam" id="PF03958">
    <property type="entry name" value="Secretin_N"/>
    <property type="match status" value="1"/>
</dbReference>
<evidence type="ECO:0000313" key="8">
    <source>
        <dbReference type="EMBL" id="ABM30008.1"/>
    </source>
</evidence>
<dbReference type="AlphaFoldDB" id="A0A0H3AC74"/>
<dbReference type="KEGG" id="dvl:Dvul_2997"/>
<dbReference type="Gene3D" id="3.55.50.30">
    <property type="match status" value="1"/>
</dbReference>
<keyword evidence="3" id="KW-0472">Membrane</keyword>
<comment type="similarity">
    <text evidence="3">Belongs to the bacterial secretin family. T3SS SctC subfamily.</text>
</comment>
<keyword evidence="3" id="KW-0811">Translocation</keyword>
<feature type="compositionally biased region" description="Low complexity" evidence="5">
    <location>
        <begin position="600"/>
        <end position="609"/>
    </location>
</feature>
<dbReference type="GO" id="GO:0030254">
    <property type="term" value="P:protein secretion by the type III secretion system"/>
    <property type="evidence" value="ECO:0007669"/>
    <property type="project" value="UniProtKB-UniRule"/>
</dbReference>
<protein>
    <recommendedName>
        <fullName evidence="3">Type 3 secretion system secretin</fullName>
        <shortName evidence="3">T3SS secretin</shortName>
    </recommendedName>
</protein>
<keyword evidence="8" id="KW-0614">Plasmid</keyword>
<dbReference type="EMBL" id="CP000528">
    <property type="protein sequence ID" value="ABM30008.1"/>
    <property type="molecule type" value="Genomic_DNA"/>
</dbReference>
<evidence type="ECO:0000256" key="3">
    <source>
        <dbReference type="HAMAP-Rule" id="MF_02219"/>
    </source>
</evidence>
<keyword evidence="3" id="KW-0998">Cell outer membrane</keyword>
<evidence type="ECO:0000259" key="6">
    <source>
        <dbReference type="Pfam" id="PF00263"/>
    </source>
</evidence>
<feature type="domain" description="NolW-like" evidence="7">
    <location>
        <begin position="163"/>
        <end position="292"/>
    </location>
</feature>
<geneLocation type="plasmid" evidence="8 9">
    <name>pDVUL01</name>
</geneLocation>
<feature type="region of interest" description="Disordered" evidence="5">
    <location>
        <begin position="539"/>
        <end position="624"/>
    </location>
</feature>
<dbReference type="InterPro" id="IPR003522">
    <property type="entry name" value="T3SS_OM_pore_YscC"/>
</dbReference>
<evidence type="ECO:0000256" key="1">
    <source>
        <dbReference type="ARBA" id="ARBA00004442"/>
    </source>
</evidence>
<reference evidence="9" key="1">
    <citation type="journal article" date="2009" name="Environ. Microbiol.">
        <title>Contribution of mobile genetic elements to Desulfovibrio vulgaris genome plasticity.</title>
        <authorList>
            <person name="Walker C.B."/>
            <person name="Stolyar S."/>
            <person name="Chivian D."/>
            <person name="Pinel N."/>
            <person name="Gabster J.A."/>
            <person name="Dehal P.S."/>
            <person name="He Z."/>
            <person name="Yang Z.K."/>
            <person name="Yen H.C."/>
            <person name="Zhou J."/>
            <person name="Wall J.D."/>
            <person name="Hazen T.C."/>
            <person name="Arkin A.P."/>
            <person name="Stahl D.A."/>
        </authorList>
    </citation>
    <scope>NUCLEOTIDE SEQUENCE [LARGE SCALE GENOMIC DNA]</scope>
    <source>
        <strain evidence="9">DP4</strain>
        <plasmid evidence="9">Plasmid pDVUL01</plasmid>
    </source>
</reference>
<feature type="domain" description="Type II/III secretion system secretin-like" evidence="6">
    <location>
        <begin position="372"/>
        <end position="537"/>
    </location>
</feature>
<name>A0A0H3AC74_NITV4</name>
<evidence type="ECO:0000256" key="5">
    <source>
        <dbReference type="SAM" id="MobiDB-lite"/>
    </source>
</evidence>
<gene>
    <name evidence="3" type="primary">sctC</name>
    <name evidence="8" type="ordered locus">Dvul_2997</name>
</gene>
<keyword evidence="2 3" id="KW-0732">Signal</keyword>
<dbReference type="Proteomes" id="UP000009173">
    <property type="component" value="Plasmid pDVUL01"/>
</dbReference>
<dbReference type="GO" id="GO:0030257">
    <property type="term" value="C:type III protein secretion system complex"/>
    <property type="evidence" value="ECO:0007669"/>
    <property type="project" value="UniProtKB-UniRule"/>
</dbReference>
<feature type="compositionally biased region" description="Low complexity" evidence="5">
    <location>
        <begin position="232"/>
        <end position="256"/>
    </location>
</feature>
<dbReference type="RefSeq" id="WP_011787388.1">
    <property type="nucleotide sequence ID" value="NC_008741.1"/>
</dbReference>
<dbReference type="Gene3D" id="3.30.1370.120">
    <property type="match status" value="2"/>
</dbReference>
<dbReference type="InterPro" id="IPR004846">
    <property type="entry name" value="T2SS/T3SS_dom"/>
</dbReference>
<dbReference type="Pfam" id="PF00263">
    <property type="entry name" value="Secretin"/>
    <property type="match status" value="1"/>
</dbReference>
<dbReference type="GO" id="GO:0015627">
    <property type="term" value="C:type II protein secretion system complex"/>
    <property type="evidence" value="ECO:0007669"/>
    <property type="project" value="TreeGrafter"/>
</dbReference>
<dbReference type="PANTHER" id="PTHR30332">
    <property type="entry name" value="PROBABLE GENERAL SECRETION PATHWAY PROTEIN D"/>
    <property type="match status" value="1"/>
</dbReference>
<organism evidence="8 9">
    <name type="scientific">Nitratidesulfovibrio vulgaris (strain DP4)</name>
    <name type="common">Desulfovibrio vulgaris</name>
    <dbReference type="NCBI Taxonomy" id="391774"/>
    <lineage>
        <taxon>Bacteria</taxon>
        <taxon>Pseudomonadati</taxon>
        <taxon>Thermodesulfobacteriota</taxon>
        <taxon>Desulfovibrionia</taxon>
        <taxon>Desulfovibrionales</taxon>
        <taxon>Desulfovibrionaceae</taxon>
        <taxon>Nitratidesulfovibrio</taxon>
    </lineage>
</organism>
<evidence type="ECO:0000313" key="9">
    <source>
        <dbReference type="Proteomes" id="UP000009173"/>
    </source>
</evidence>
<evidence type="ECO:0000256" key="4">
    <source>
        <dbReference type="RuleBase" id="RU004004"/>
    </source>
</evidence>
<comment type="subunit">
    <text evidence="3">The core secretion machinery of the T3SS is composed of approximately 20 different proteins, including cytoplasmic components, a base, an export apparatus and a needle. This subunit is part of the base, which anchors the injectisome in the bacterial cell envelope. Forms a stable homooligomeric complex.</text>
</comment>
<sequence>MLCLHAPSRCEAAPAFPHTYSHYSEQEQLTALLADFGRTQGLATSFSPGVTGTVSGRFEDVAPEKFLQGMKAAFGVSWYRLGPTLHFYHEAETTRIFISPRVMSAESLYRMLRQSSVLSPQLPAELMPGGAMVVVSGPPAYLDQIQAAVTAFEEAQTGNFGMKVFPLKYAWAEDITVNSMDKTVTLPGVASILRAMVSGSPSSATRVTQETATVDKLSGTGLISQGRQQKESGQSNQAQRGGQASQQDSGGAQDGQQVSIMADPRVNAVIVHDAVYRMPYYESVIGDLDRPVELVEIHAAIVDIDTNFKRDLGVTYQGTVGKDQRWAGGADVSTGTDKFTPLPVPGVPQGSGLTLSTIYTMGSDYFLARINALEKNGEARMLGRPSVLTVDNVQATLENTSTYYIQVQGYQAVDLFKVEAGTVLRVTPHIINNDDGTDAIKLVVSVQDDQNNQTTPTSTSTTQAIPPIKQTKINTQAIIGAGQSLLIGGYYYEQKATSADGVPILMNIPVLGNLFKTQSKENKRMERLILITPKVVRLDNLPGTPPRVDDPAFHRTATQSDYAERTPTPPPSRRSGCSRAPDNAPEAASGAAGGTGGTGVTANTEGGTTPQAATSPVPAYGVAP</sequence>
<keyword evidence="3" id="KW-0653">Protein transport</keyword>
<keyword evidence="3 4" id="KW-0813">Transport</keyword>
<dbReference type="PANTHER" id="PTHR30332:SF5">
    <property type="entry name" value="SPI-1 TYPE 3 SECRETION SYSTEM SECRETIN"/>
    <property type="match status" value="1"/>
</dbReference>